<reference evidence="1 2" key="1">
    <citation type="journal article" date="2014" name="PLoS ONE">
        <title>Grimontia indica AK16(T), sp. nov., Isolated from a Seawater Sample Reports the Presence of Pathogenic Genes Similar to Vibrio Genus.</title>
        <authorList>
            <person name="Singh A."/>
            <person name="Vaidya B."/>
            <person name="Khatri I."/>
            <person name="Srinivas T.N."/>
            <person name="Subramanian S."/>
            <person name="Korpole S."/>
            <person name="Pinnaka A.K."/>
        </authorList>
    </citation>
    <scope>NUCLEOTIDE SEQUENCE [LARGE SCALE GENOMIC DNA]</scope>
    <source>
        <strain evidence="1 2">AK16</strain>
    </source>
</reference>
<name>R1IW87_9GAMM</name>
<organism evidence="1 2">
    <name type="scientific">Grimontia indica</name>
    <dbReference type="NCBI Taxonomy" id="1056512"/>
    <lineage>
        <taxon>Bacteria</taxon>
        <taxon>Pseudomonadati</taxon>
        <taxon>Pseudomonadota</taxon>
        <taxon>Gammaproteobacteria</taxon>
        <taxon>Vibrionales</taxon>
        <taxon>Vibrionaceae</taxon>
        <taxon>Grimontia</taxon>
    </lineage>
</organism>
<gene>
    <name evidence="1" type="ORF">D515_01324</name>
</gene>
<protein>
    <submittedName>
        <fullName evidence="1">Uncharacterized protein</fullName>
    </submittedName>
</protein>
<evidence type="ECO:0000313" key="1">
    <source>
        <dbReference type="EMBL" id="EOD79530.1"/>
    </source>
</evidence>
<proteinExistence type="predicted"/>
<comment type="caution">
    <text evidence="1">The sequence shown here is derived from an EMBL/GenBank/DDBJ whole genome shotgun (WGS) entry which is preliminary data.</text>
</comment>
<dbReference type="AlphaFoldDB" id="R1IW87"/>
<dbReference type="Proteomes" id="UP000011223">
    <property type="component" value="Unassembled WGS sequence"/>
</dbReference>
<evidence type="ECO:0000313" key="2">
    <source>
        <dbReference type="Proteomes" id="UP000011223"/>
    </source>
</evidence>
<accession>R1IW87</accession>
<dbReference type="EMBL" id="ANFM02000018">
    <property type="protein sequence ID" value="EOD79530.1"/>
    <property type="molecule type" value="Genomic_DNA"/>
</dbReference>
<sequence>MFAIISDLSLWLMINKSLGVNDDNDCCARAGDQRSRAQMKQS</sequence>
<keyword evidence="2" id="KW-1185">Reference proteome</keyword>